<keyword evidence="1" id="KW-0812">Transmembrane</keyword>
<dbReference type="EMBL" id="RAWG01000006">
    <property type="protein sequence ID" value="RKH47764.1"/>
    <property type="molecule type" value="Genomic_DNA"/>
</dbReference>
<protein>
    <submittedName>
        <fullName evidence="2">Uncharacterized protein</fullName>
    </submittedName>
</protein>
<evidence type="ECO:0000313" key="2">
    <source>
        <dbReference type="EMBL" id="RKH47764.1"/>
    </source>
</evidence>
<accession>A0A3A8P7M5</accession>
<proteinExistence type="predicted"/>
<comment type="caution">
    <text evidence="2">The sequence shown here is derived from an EMBL/GenBank/DDBJ whole genome shotgun (WGS) entry which is preliminary data.</text>
</comment>
<reference evidence="3" key="1">
    <citation type="submission" date="2018-09" db="EMBL/GenBank/DDBJ databases">
        <authorList>
            <person name="Livingstone P.G."/>
            <person name="Whitworth D.E."/>
        </authorList>
    </citation>
    <scope>NUCLEOTIDE SEQUENCE [LARGE SCALE GENOMIC DNA]</scope>
    <source>
        <strain evidence="3">CA040B</strain>
    </source>
</reference>
<dbReference type="OrthoDB" id="5521742at2"/>
<gene>
    <name evidence="2" type="ORF">D7X12_01740</name>
</gene>
<keyword evidence="1" id="KW-1133">Transmembrane helix</keyword>
<keyword evidence="1" id="KW-0472">Membrane</keyword>
<evidence type="ECO:0000313" key="3">
    <source>
        <dbReference type="Proteomes" id="UP000273405"/>
    </source>
</evidence>
<keyword evidence="3" id="KW-1185">Reference proteome</keyword>
<evidence type="ECO:0000256" key="1">
    <source>
        <dbReference type="SAM" id="Phobius"/>
    </source>
</evidence>
<dbReference type="AlphaFoldDB" id="A0A3A8P7M5"/>
<dbReference type="RefSeq" id="WP_120623525.1">
    <property type="nucleotide sequence ID" value="NZ_RAWG01000006.1"/>
</dbReference>
<name>A0A3A8P7M5_9BACT</name>
<sequence>MTAATPSKDWHGVAIAKLTSVLGPARGSAALEEALRATGLTHITSADELHRFAQALITAGGFAGAVGGLLSVHAVMHGASRLEPR</sequence>
<organism evidence="2 3">
    <name type="scientific">Corallococcus sicarius</name>
    <dbReference type="NCBI Taxonomy" id="2316726"/>
    <lineage>
        <taxon>Bacteria</taxon>
        <taxon>Pseudomonadati</taxon>
        <taxon>Myxococcota</taxon>
        <taxon>Myxococcia</taxon>
        <taxon>Myxococcales</taxon>
        <taxon>Cystobacterineae</taxon>
        <taxon>Myxococcaceae</taxon>
        <taxon>Corallococcus</taxon>
    </lineage>
</organism>
<dbReference type="Proteomes" id="UP000273405">
    <property type="component" value="Unassembled WGS sequence"/>
</dbReference>
<feature type="transmembrane region" description="Helical" evidence="1">
    <location>
        <begin position="52"/>
        <end position="76"/>
    </location>
</feature>